<feature type="binding site" evidence="1">
    <location>
        <position position="142"/>
    </location>
    <ligand>
        <name>Zn(2+)</name>
        <dbReference type="ChEBI" id="CHEBI:29105"/>
        <note>catalytic</note>
    </ligand>
</feature>
<feature type="binding site" evidence="1">
    <location>
        <position position="152"/>
    </location>
    <ligand>
        <name>Zn(2+)</name>
        <dbReference type="ChEBI" id="CHEBI:29105"/>
        <note>catalytic</note>
    </ligand>
</feature>
<dbReference type="GO" id="GO:0004222">
    <property type="term" value="F:metalloendopeptidase activity"/>
    <property type="evidence" value="ECO:0007669"/>
    <property type="project" value="UniProtKB-UniRule"/>
</dbReference>
<dbReference type="SUPFAM" id="SSF55486">
    <property type="entry name" value="Metalloproteases ('zincins'), catalytic domain"/>
    <property type="match status" value="2"/>
</dbReference>
<dbReference type="Pfam" id="PF01400">
    <property type="entry name" value="Astacin"/>
    <property type="match status" value="2"/>
</dbReference>
<dbReference type="InterPro" id="IPR001506">
    <property type="entry name" value="Peptidase_M12A"/>
</dbReference>
<dbReference type="GO" id="GO:0006508">
    <property type="term" value="P:proteolysis"/>
    <property type="evidence" value="ECO:0007669"/>
    <property type="project" value="UniProtKB-KW"/>
</dbReference>
<name>A0A5C6NN98_9TELE</name>
<feature type="active site" evidence="1">
    <location>
        <position position="411"/>
    </location>
</feature>
<comment type="caution">
    <text evidence="1">Lacks conserved residue(s) required for the propagation of feature annotation.</text>
</comment>
<dbReference type="Gene3D" id="3.40.390.10">
    <property type="entry name" value="Collagenase (Catalytic Domain)"/>
    <property type="match status" value="2"/>
</dbReference>
<dbReference type="InterPro" id="IPR024079">
    <property type="entry name" value="MetalloPept_cat_dom_sf"/>
</dbReference>
<feature type="domain" description="Peptidase M12A" evidence="3">
    <location>
        <begin position="308"/>
        <end position="481"/>
    </location>
</feature>
<dbReference type="InterPro" id="IPR006026">
    <property type="entry name" value="Peptidase_Metallo"/>
</dbReference>
<feature type="binding site" evidence="1">
    <location>
        <position position="414"/>
    </location>
    <ligand>
        <name>Zn(2+)</name>
        <dbReference type="ChEBI" id="CHEBI:29105"/>
        <note>catalytic</note>
    </ligand>
</feature>
<comment type="cofactor">
    <cofactor evidence="1 2">
        <name>Zn(2+)</name>
        <dbReference type="ChEBI" id="CHEBI:29105"/>
    </cofactor>
    <text evidence="1 2">Binds 1 zinc ion per subunit.</text>
</comment>
<dbReference type="PANTHER" id="PTHR10127:SF899">
    <property type="entry name" value="ASTACIN-LIKE METALLOENDOPEPTIDASE-RELATED"/>
    <property type="match status" value="1"/>
</dbReference>
<evidence type="ECO:0000313" key="5">
    <source>
        <dbReference type="Proteomes" id="UP000324091"/>
    </source>
</evidence>
<dbReference type="EC" id="3.4.24.-" evidence="2"/>
<dbReference type="PANTHER" id="PTHR10127">
    <property type="entry name" value="DISCOIDIN, CUB, EGF, LAMININ , AND ZINC METALLOPROTEASE DOMAIN CONTAINING"/>
    <property type="match status" value="1"/>
</dbReference>
<evidence type="ECO:0000313" key="4">
    <source>
        <dbReference type="EMBL" id="TWW67660.1"/>
    </source>
</evidence>
<accession>A0A5C6NN98</accession>
<evidence type="ECO:0000259" key="3">
    <source>
        <dbReference type="PROSITE" id="PS51864"/>
    </source>
</evidence>
<sequence>MERSTCFTEPPDESSDVTEIIAKVNENIEQGIEHGDVAIPRVRNADPCTATGCKWPKSGRYVYVPIVISSSYSTSQRNIIIRALLTFHQRTCIRFVWRRWWHRNYLYFFSGSGCWSYIGRQRRGQAVSLKAQGCLYTGTVQHEVLHALGFHHEQARSDRDTYITILTQNIQSGAIGNFAKVQTNNLGTPYDYNSVMHYSKYAFSSNGQPTLIAKSDPNQVLGSRYMSANDVARVNRLYQCYLKMTTIMTPIVLFLLFLSLTAIPPSAAQEKLGDDDESVDISAIISEANKNITAGIEDGDVAPPRKRNASPCTSRGCKWRTSRGYVRIPYVISSSYSSRERSTIIGAMNIFNRYTCVRFFQRRWWHWFFYRDYIYFTSRNGCWSYIGRQGGRQYISLQRPGCVSSGVVHHEILHALGFHHEQSRSDRDRFVTINYANIQPGRQSNFRKVQTNNLGTSYNYRSVMHYRKMKKSTNGTRPSSY</sequence>
<dbReference type="SMART" id="SM00235">
    <property type="entry name" value="ZnMc"/>
    <property type="match status" value="2"/>
</dbReference>
<dbReference type="PRINTS" id="PR00480">
    <property type="entry name" value="ASTACIN"/>
</dbReference>
<dbReference type="GO" id="GO:0008270">
    <property type="term" value="F:zinc ion binding"/>
    <property type="evidence" value="ECO:0007669"/>
    <property type="project" value="UniProtKB-UniRule"/>
</dbReference>
<proteinExistence type="predicted"/>
<comment type="caution">
    <text evidence="4">The sequence shown here is derived from an EMBL/GenBank/DDBJ whole genome shotgun (WGS) entry which is preliminary data.</text>
</comment>
<organism evidence="4 5">
    <name type="scientific">Takifugu flavidus</name>
    <name type="common">sansaifugu</name>
    <dbReference type="NCBI Taxonomy" id="433684"/>
    <lineage>
        <taxon>Eukaryota</taxon>
        <taxon>Metazoa</taxon>
        <taxon>Chordata</taxon>
        <taxon>Craniata</taxon>
        <taxon>Vertebrata</taxon>
        <taxon>Euteleostomi</taxon>
        <taxon>Actinopterygii</taxon>
        <taxon>Neopterygii</taxon>
        <taxon>Teleostei</taxon>
        <taxon>Neoteleostei</taxon>
        <taxon>Acanthomorphata</taxon>
        <taxon>Eupercaria</taxon>
        <taxon>Tetraodontiformes</taxon>
        <taxon>Tetradontoidea</taxon>
        <taxon>Tetraodontidae</taxon>
        <taxon>Takifugu</taxon>
    </lineage>
</organism>
<evidence type="ECO:0000256" key="2">
    <source>
        <dbReference type="RuleBase" id="RU361183"/>
    </source>
</evidence>
<feature type="active site" evidence="1">
    <location>
        <position position="143"/>
    </location>
</feature>
<dbReference type="AlphaFoldDB" id="A0A5C6NN98"/>
<keyword evidence="1 2" id="KW-0378">Hydrolase</keyword>
<dbReference type="Proteomes" id="UP000324091">
    <property type="component" value="Chromosome 2"/>
</dbReference>
<feature type="binding site" evidence="1">
    <location>
        <position position="146"/>
    </location>
    <ligand>
        <name>Zn(2+)</name>
        <dbReference type="ChEBI" id="CHEBI:29105"/>
        <note>catalytic</note>
    </ligand>
</feature>
<gene>
    <name evidence="4" type="ORF">D4764_02G0007010</name>
</gene>
<reference evidence="4 5" key="1">
    <citation type="submission" date="2019-04" db="EMBL/GenBank/DDBJ databases">
        <title>Chromosome genome assembly for Takifugu flavidus.</title>
        <authorList>
            <person name="Xiao S."/>
        </authorList>
    </citation>
    <scope>NUCLEOTIDE SEQUENCE [LARGE SCALE GENOMIC DNA]</scope>
    <source>
        <strain evidence="4">HTHZ2018</strain>
        <tissue evidence="4">Muscle</tissue>
    </source>
</reference>
<protein>
    <recommendedName>
        <fullName evidence="2">Metalloendopeptidase</fullName>
        <ecNumber evidence="2">3.4.24.-</ecNumber>
    </recommendedName>
</protein>
<feature type="binding site" evidence="1">
    <location>
        <position position="410"/>
    </location>
    <ligand>
        <name>Zn(2+)</name>
        <dbReference type="ChEBI" id="CHEBI:29105"/>
        <note>catalytic</note>
    </ligand>
</feature>
<dbReference type="PROSITE" id="PS51864">
    <property type="entry name" value="ASTACIN"/>
    <property type="match status" value="2"/>
</dbReference>
<feature type="binding site" evidence="1">
    <location>
        <position position="420"/>
    </location>
    <ligand>
        <name>Zn(2+)</name>
        <dbReference type="ChEBI" id="CHEBI:29105"/>
        <note>catalytic</note>
    </ligand>
</feature>
<keyword evidence="1 2" id="KW-0862">Zinc</keyword>
<dbReference type="EMBL" id="RHFK02000012">
    <property type="protein sequence ID" value="TWW67660.1"/>
    <property type="molecule type" value="Genomic_DNA"/>
</dbReference>
<keyword evidence="1 2" id="KW-0482">Metalloprotease</keyword>
<keyword evidence="1 2" id="KW-0645">Protease</keyword>
<keyword evidence="1 2" id="KW-0479">Metal-binding</keyword>
<feature type="domain" description="Peptidase M12A" evidence="3">
    <location>
        <begin position="44"/>
        <end position="241"/>
    </location>
</feature>
<evidence type="ECO:0000256" key="1">
    <source>
        <dbReference type="PROSITE-ProRule" id="PRU01211"/>
    </source>
</evidence>
<keyword evidence="5" id="KW-1185">Reference proteome</keyword>